<dbReference type="EMBL" id="UINC01008575">
    <property type="protein sequence ID" value="SVA38570.1"/>
    <property type="molecule type" value="Genomic_DNA"/>
</dbReference>
<protein>
    <recommendedName>
        <fullName evidence="8">Endolytic transglycosylase MltG</fullName>
    </recommendedName>
</protein>
<accession>A0A381VE09</accession>
<evidence type="ECO:0000256" key="6">
    <source>
        <dbReference type="ARBA" id="ARBA00023316"/>
    </source>
</evidence>
<evidence type="ECO:0000256" key="2">
    <source>
        <dbReference type="ARBA" id="ARBA00022692"/>
    </source>
</evidence>
<dbReference type="InterPro" id="IPR003770">
    <property type="entry name" value="MLTG-like"/>
</dbReference>
<keyword evidence="6" id="KW-0961">Cell wall biogenesis/degradation</keyword>
<dbReference type="AlphaFoldDB" id="A0A381VE09"/>
<evidence type="ECO:0000256" key="4">
    <source>
        <dbReference type="ARBA" id="ARBA00023136"/>
    </source>
</evidence>
<keyword evidence="2" id="KW-0812">Transmembrane</keyword>
<dbReference type="CDD" id="cd08010">
    <property type="entry name" value="MltG_like"/>
    <property type="match status" value="1"/>
</dbReference>
<proteinExistence type="inferred from homology"/>
<dbReference type="HAMAP" id="MF_02065">
    <property type="entry name" value="MltG"/>
    <property type="match status" value="1"/>
</dbReference>
<keyword evidence="4" id="KW-0472">Membrane</keyword>
<evidence type="ECO:0000256" key="5">
    <source>
        <dbReference type="ARBA" id="ARBA00023239"/>
    </source>
</evidence>
<name>A0A381VE09_9ZZZZ</name>
<reference evidence="7" key="1">
    <citation type="submission" date="2018-05" db="EMBL/GenBank/DDBJ databases">
        <authorList>
            <person name="Lanie J.A."/>
            <person name="Ng W.-L."/>
            <person name="Kazmierczak K.M."/>
            <person name="Andrzejewski T.M."/>
            <person name="Davidsen T.M."/>
            <person name="Wayne K.J."/>
            <person name="Tettelin H."/>
            <person name="Glass J.I."/>
            <person name="Rusch D."/>
            <person name="Podicherti R."/>
            <person name="Tsui H.-C.T."/>
            <person name="Winkler M.E."/>
        </authorList>
    </citation>
    <scope>NUCLEOTIDE SEQUENCE</scope>
</reference>
<keyword evidence="5" id="KW-0456">Lyase</keyword>
<keyword evidence="1" id="KW-1003">Cell membrane</keyword>
<dbReference type="PANTHER" id="PTHR30518:SF2">
    <property type="entry name" value="ENDOLYTIC MUREIN TRANSGLYCOSYLASE"/>
    <property type="match status" value="1"/>
</dbReference>
<dbReference type="Gene3D" id="3.30.1490.480">
    <property type="entry name" value="Endolytic murein transglycosylase"/>
    <property type="match status" value="1"/>
</dbReference>
<dbReference type="GO" id="GO:0071555">
    <property type="term" value="P:cell wall organization"/>
    <property type="evidence" value="ECO:0007669"/>
    <property type="project" value="UniProtKB-KW"/>
</dbReference>
<dbReference type="NCBIfam" id="TIGR00247">
    <property type="entry name" value="endolytic transglycosylase MltG"/>
    <property type="match status" value="1"/>
</dbReference>
<sequence>MNLNKESLKKFLLFLVVIVFFTFLKFDTYVNTRTNLPNEGIFFEIKPGSSFSSVMNELSRLSILDESALFNLYARLTKKTQMIQSGEYHLNPPLTPLHLLDKFVTGDVYLYSLSIIEGTTTKDLINQLLNHKSFNNEKFLKEQLKFKKISGQNNNNIEGIFFPETYLFPKNTSITVILENSHNLLLKILDEEWRLRDHGILIQNPYQALILASIIEKESAIADEREKISGVFHRRLSQEMKLQSDPTVIYGIGDNFDGDIKKEHLRADSPYNTYTRKGLPPSPISLPGRESIYAALHPSMGNEIYFVSSGNGDGRHIFSETKKQHDIAVSEYVRLQKENSLKKRDLLK</sequence>
<keyword evidence="3" id="KW-1133">Transmembrane helix</keyword>
<dbReference type="Gene3D" id="3.30.160.60">
    <property type="entry name" value="Classic Zinc Finger"/>
    <property type="match status" value="1"/>
</dbReference>
<evidence type="ECO:0000256" key="1">
    <source>
        <dbReference type="ARBA" id="ARBA00022475"/>
    </source>
</evidence>
<organism evidence="7">
    <name type="scientific">marine metagenome</name>
    <dbReference type="NCBI Taxonomy" id="408172"/>
    <lineage>
        <taxon>unclassified sequences</taxon>
        <taxon>metagenomes</taxon>
        <taxon>ecological metagenomes</taxon>
    </lineage>
</organism>
<evidence type="ECO:0000313" key="7">
    <source>
        <dbReference type="EMBL" id="SVA38570.1"/>
    </source>
</evidence>
<evidence type="ECO:0000256" key="3">
    <source>
        <dbReference type="ARBA" id="ARBA00022989"/>
    </source>
</evidence>
<gene>
    <name evidence="7" type="ORF">METZ01_LOCUS91424</name>
</gene>
<dbReference type="GO" id="GO:0016829">
    <property type="term" value="F:lyase activity"/>
    <property type="evidence" value="ECO:0007669"/>
    <property type="project" value="UniProtKB-KW"/>
</dbReference>
<dbReference type="PANTHER" id="PTHR30518">
    <property type="entry name" value="ENDOLYTIC MUREIN TRANSGLYCOSYLASE"/>
    <property type="match status" value="1"/>
</dbReference>
<evidence type="ECO:0008006" key="8">
    <source>
        <dbReference type="Google" id="ProtNLM"/>
    </source>
</evidence>
<dbReference type="Pfam" id="PF02618">
    <property type="entry name" value="YceG"/>
    <property type="match status" value="1"/>
</dbReference>